<evidence type="ECO:0000256" key="3">
    <source>
        <dbReference type="ARBA" id="ARBA00022723"/>
    </source>
</evidence>
<keyword evidence="4 10" id="KW-0677">Repeat</keyword>
<dbReference type="PANTHER" id="PTHR43560:SF1">
    <property type="entry name" value="ION-TRANSLOCATING OXIDOREDUCTASE COMPLEX SUBUNIT B"/>
    <property type="match status" value="1"/>
</dbReference>
<comment type="similarity">
    <text evidence="10">Belongs to the 4Fe4S bacterial-type ferredoxin family. RnfB subfamily.</text>
</comment>
<proteinExistence type="inferred from homology"/>
<feature type="domain" description="4Fe-4S ferredoxin-type" evidence="11">
    <location>
        <begin position="206"/>
        <end position="234"/>
    </location>
</feature>
<evidence type="ECO:0000256" key="5">
    <source>
        <dbReference type="ARBA" id="ARBA00022967"/>
    </source>
</evidence>
<evidence type="ECO:0000256" key="4">
    <source>
        <dbReference type="ARBA" id="ARBA00022737"/>
    </source>
</evidence>
<dbReference type="PANTHER" id="PTHR43560">
    <property type="entry name" value="ION-TRANSLOCATING OXIDOREDUCTASE COMPLEX SUBUNIT B"/>
    <property type="match status" value="1"/>
</dbReference>
<keyword evidence="3 10" id="KW-0479">Metal-binding</keyword>
<feature type="binding site" evidence="10">
    <location>
        <position position="48"/>
    </location>
    <ligand>
        <name>[4Fe-4S] cluster</name>
        <dbReference type="ChEBI" id="CHEBI:49883"/>
        <label>1</label>
    </ligand>
</feature>
<keyword evidence="7 10" id="KW-0408">Iron</keyword>
<dbReference type="SUPFAM" id="SSF54862">
    <property type="entry name" value="4Fe-4S ferredoxins"/>
    <property type="match status" value="1"/>
</dbReference>
<feature type="binding site" evidence="10">
    <location>
        <position position="51"/>
    </location>
    <ligand>
        <name>[4Fe-4S] cluster</name>
        <dbReference type="ChEBI" id="CHEBI:49883"/>
        <label>1</label>
    </ligand>
</feature>
<keyword evidence="5 10" id="KW-1278">Translocase</keyword>
<dbReference type="InterPro" id="IPR017900">
    <property type="entry name" value="4Fe4S_Fe_S_CS"/>
</dbReference>
<dbReference type="Pfam" id="PF12838">
    <property type="entry name" value="Fer4_7"/>
    <property type="match status" value="1"/>
</dbReference>
<evidence type="ECO:0000256" key="8">
    <source>
        <dbReference type="ARBA" id="ARBA00023014"/>
    </source>
</evidence>
<feature type="domain" description="4Fe-4S ferredoxin-type" evidence="11">
    <location>
        <begin position="126"/>
        <end position="160"/>
    </location>
</feature>
<feature type="binding site" evidence="10">
    <location>
        <position position="140"/>
    </location>
    <ligand>
        <name>[4Fe-4S] cluster</name>
        <dbReference type="ChEBI" id="CHEBI:49883"/>
        <label>2</label>
    </ligand>
</feature>
<comment type="cofactor">
    <cofactor evidence="10">
        <name>[4Fe-4S] cluster</name>
        <dbReference type="ChEBI" id="CHEBI:49883"/>
    </cofactor>
    <text evidence="10">Binds 3 [4Fe-4S] clusters.</text>
</comment>
<keyword evidence="8 10" id="KW-0411">Iron-sulfur</keyword>
<evidence type="ECO:0000256" key="1">
    <source>
        <dbReference type="ARBA" id="ARBA00022448"/>
    </source>
</evidence>
<feature type="binding site" evidence="10">
    <location>
        <position position="176"/>
    </location>
    <ligand>
        <name>[4Fe-4S] cluster</name>
        <dbReference type="ChEBI" id="CHEBI:49883"/>
        <label>3</label>
    </ligand>
</feature>
<dbReference type="Proteomes" id="UP000229307">
    <property type="component" value="Unassembled WGS sequence"/>
</dbReference>
<dbReference type="InterPro" id="IPR017896">
    <property type="entry name" value="4Fe4S_Fe-S-bd"/>
</dbReference>
<dbReference type="GO" id="GO:0009055">
    <property type="term" value="F:electron transfer activity"/>
    <property type="evidence" value="ECO:0007669"/>
    <property type="project" value="InterPro"/>
</dbReference>
<comment type="function">
    <text evidence="10">Part of a membrane-bound complex that couples electron transfer with translocation of ions across the membrane.</text>
</comment>
<dbReference type="InterPro" id="IPR010207">
    <property type="entry name" value="Elect_transpt_cplx_RnfB/RsxB"/>
</dbReference>
<keyword evidence="2 10" id="KW-0004">4Fe-4S</keyword>
<feature type="domain" description="4Fe-4S ferredoxin-type" evidence="11">
    <location>
        <begin position="235"/>
        <end position="262"/>
    </location>
</feature>
<evidence type="ECO:0000256" key="10">
    <source>
        <dbReference type="HAMAP-Rule" id="MF_00463"/>
    </source>
</evidence>
<comment type="subcellular location">
    <subcellularLocation>
        <location evidence="10">Cell membrane</location>
    </subcellularLocation>
</comment>
<keyword evidence="6 10" id="KW-0249">Electron transport</keyword>
<feature type="domain" description="4Fe-4S ferredoxin-type" evidence="11">
    <location>
        <begin position="161"/>
        <end position="190"/>
    </location>
</feature>
<evidence type="ECO:0000313" key="13">
    <source>
        <dbReference type="EMBL" id="PIZ15450.1"/>
    </source>
</evidence>
<feature type="binding site" evidence="10">
    <location>
        <position position="73"/>
    </location>
    <ligand>
        <name>[4Fe-4S] cluster</name>
        <dbReference type="ChEBI" id="CHEBI:49883"/>
        <label>1</label>
    </ligand>
</feature>
<dbReference type="EC" id="7.-.-.-" evidence="10"/>
<sequence>MNVLIAAVALGGLGLAFGIILSVAFNRLAVEIDPREAEILELLPGANCGACGFPGCQGLAEALAKGKAEANACVAGGPETVKKIARILGVEIEPKAELVAFVACRAGAKQAVKKYKYSGIENCQAAALLYTGDKACVYGCLGLGSCAKVCPFDAISITPEGLASIDPKKCRSCQKCVKACPRGLISMVPRSQKVLVVCRNLDRGKRAKEVCAIACIACRICEKACPVQAITMVNNLAVIDYAKCNQCGICAEKCPQKAIHKL</sequence>
<evidence type="ECO:0000256" key="6">
    <source>
        <dbReference type="ARBA" id="ARBA00022982"/>
    </source>
</evidence>
<comment type="caution">
    <text evidence="13">The sequence shown here is derived from an EMBL/GenBank/DDBJ whole genome shotgun (WGS) entry which is preliminary data.</text>
</comment>
<dbReference type="GO" id="GO:0022900">
    <property type="term" value="P:electron transport chain"/>
    <property type="evidence" value="ECO:0007669"/>
    <property type="project" value="UniProtKB-UniRule"/>
</dbReference>
<comment type="caution">
    <text evidence="10">Lacks conserved residue(s) required for the propagation of feature annotation.</text>
</comment>
<dbReference type="GO" id="GO:0046872">
    <property type="term" value="F:metal ion binding"/>
    <property type="evidence" value="ECO:0007669"/>
    <property type="project" value="UniProtKB-KW"/>
</dbReference>
<keyword evidence="1 10" id="KW-0813">Transport</keyword>
<feature type="binding site" evidence="10">
    <location>
        <position position="173"/>
    </location>
    <ligand>
        <name>[4Fe-4S] cluster</name>
        <dbReference type="ChEBI" id="CHEBI:49883"/>
        <label>3</label>
    </ligand>
</feature>
<reference evidence="14" key="1">
    <citation type="submission" date="2017-09" db="EMBL/GenBank/DDBJ databases">
        <title>Depth-based differentiation of microbial function through sediment-hosted aquifers and enrichment of novel symbionts in the deep terrestrial subsurface.</title>
        <authorList>
            <person name="Probst A.J."/>
            <person name="Ladd B."/>
            <person name="Jarett J.K."/>
            <person name="Geller-Mcgrath D.E."/>
            <person name="Sieber C.M.K."/>
            <person name="Emerson J.B."/>
            <person name="Anantharaman K."/>
            <person name="Thomas B.C."/>
            <person name="Malmstrom R."/>
            <person name="Stieglmeier M."/>
            <person name="Klingl A."/>
            <person name="Woyke T."/>
            <person name="Ryan C.M."/>
            <person name="Banfield J.F."/>
        </authorList>
    </citation>
    <scope>NUCLEOTIDE SEQUENCE [LARGE SCALE GENOMIC DNA]</scope>
</reference>
<dbReference type="PROSITE" id="PS51379">
    <property type="entry name" value="4FE4S_FER_2"/>
    <property type="match status" value="4"/>
</dbReference>
<dbReference type="GO" id="GO:0051539">
    <property type="term" value="F:4 iron, 4 sulfur cluster binding"/>
    <property type="evidence" value="ECO:0007669"/>
    <property type="project" value="UniProtKB-UniRule"/>
</dbReference>
<feature type="domain" description="4Fe-4S" evidence="12">
    <location>
        <begin position="31"/>
        <end position="90"/>
    </location>
</feature>
<dbReference type="GO" id="GO:0005886">
    <property type="term" value="C:plasma membrane"/>
    <property type="evidence" value="ECO:0007669"/>
    <property type="project" value="UniProtKB-SubCell"/>
</dbReference>
<organism evidence="13 14">
    <name type="scientific">Candidatus Desantisbacteria bacterium CG_4_10_14_0_8_um_filter_48_22</name>
    <dbReference type="NCBI Taxonomy" id="1974543"/>
    <lineage>
        <taxon>Bacteria</taxon>
        <taxon>Candidatus Desantisiibacteriota</taxon>
    </lineage>
</organism>
<feature type="region of interest" description="Hydrophobic" evidence="10">
    <location>
        <begin position="1"/>
        <end position="25"/>
    </location>
</feature>
<dbReference type="InterPro" id="IPR007202">
    <property type="entry name" value="4Fe-4S_dom"/>
</dbReference>
<dbReference type="HAMAP" id="MF_00463">
    <property type="entry name" value="RsxB_RnfB"/>
    <property type="match status" value="1"/>
</dbReference>
<protein>
    <recommendedName>
        <fullName evidence="10">Ion-translocating oxidoreductase complex subunit B</fullName>
        <ecNumber evidence="10">7.-.-.-</ecNumber>
    </recommendedName>
    <alternativeName>
        <fullName evidence="10">Rnf electron transport complex subunit B</fullName>
    </alternativeName>
</protein>
<dbReference type="InterPro" id="IPR050395">
    <property type="entry name" value="4Fe4S_Ferredoxin_RnfB"/>
</dbReference>
<feature type="binding site" evidence="10">
    <location>
        <position position="56"/>
    </location>
    <ligand>
        <name>[4Fe-4S] cluster</name>
        <dbReference type="ChEBI" id="CHEBI:49883"/>
        <label>1</label>
    </ligand>
</feature>
<feature type="binding site" evidence="10">
    <location>
        <position position="136"/>
    </location>
    <ligand>
        <name>[4Fe-4S] cluster</name>
        <dbReference type="ChEBI" id="CHEBI:49883"/>
        <label>2</label>
    </ligand>
</feature>
<evidence type="ECO:0000256" key="7">
    <source>
        <dbReference type="ARBA" id="ARBA00023004"/>
    </source>
</evidence>
<accession>A0A2M7S7J3</accession>
<keyword evidence="10" id="KW-1003">Cell membrane</keyword>
<keyword evidence="9 10" id="KW-0472">Membrane</keyword>
<feature type="binding site" evidence="10">
    <location>
        <position position="150"/>
    </location>
    <ligand>
        <name>[4Fe-4S] cluster</name>
        <dbReference type="ChEBI" id="CHEBI:49883"/>
        <label>3</label>
    </ligand>
</feature>
<dbReference type="AlphaFoldDB" id="A0A2M7S7J3"/>
<evidence type="ECO:0000259" key="12">
    <source>
        <dbReference type="PROSITE" id="PS51656"/>
    </source>
</evidence>
<dbReference type="NCBIfam" id="TIGR01944">
    <property type="entry name" value="rnfB"/>
    <property type="match status" value="1"/>
</dbReference>
<gene>
    <name evidence="10" type="primary">rnfB</name>
    <name evidence="13" type="ORF">COY52_09750</name>
</gene>
<dbReference type="CDD" id="cd10549">
    <property type="entry name" value="MtMvhB_like"/>
    <property type="match status" value="1"/>
</dbReference>
<evidence type="ECO:0000256" key="9">
    <source>
        <dbReference type="ARBA" id="ARBA00023136"/>
    </source>
</evidence>
<evidence type="ECO:0000259" key="11">
    <source>
        <dbReference type="PROSITE" id="PS51379"/>
    </source>
</evidence>
<feature type="binding site" evidence="10">
    <location>
        <position position="170"/>
    </location>
    <ligand>
        <name>[4Fe-4S] cluster</name>
        <dbReference type="ChEBI" id="CHEBI:49883"/>
        <label>3</label>
    </ligand>
</feature>
<dbReference type="PROSITE" id="PS00198">
    <property type="entry name" value="4FE4S_FER_1"/>
    <property type="match status" value="3"/>
</dbReference>
<dbReference type="Gene3D" id="1.10.15.40">
    <property type="entry name" value="Electron transport complex subunit B, putative Fe-S cluster"/>
    <property type="match status" value="1"/>
</dbReference>
<dbReference type="Pfam" id="PF13187">
    <property type="entry name" value="Fer4_9"/>
    <property type="match status" value="1"/>
</dbReference>
<feature type="binding site" evidence="10">
    <location>
        <position position="180"/>
    </location>
    <ligand>
        <name>[4Fe-4S] cluster</name>
        <dbReference type="ChEBI" id="CHEBI:49883"/>
        <label>2</label>
    </ligand>
</feature>
<name>A0A2M7S7J3_9BACT</name>
<dbReference type="Pfam" id="PF04060">
    <property type="entry name" value="FeS"/>
    <property type="match status" value="1"/>
</dbReference>
<feature type="binding site" evidence="10">
    <location>
        <position position="146"/>
    </location>
    <ligand>
        <name>[4Fe-4S] cluster</name>
        <dbReference type="ChEBI" id="CHEBI:49883"/>
        <label>2</label>
    </ligand>
</feature>
<dbReference type="PROSITE" id="PS51656">
    <property type="entry name" value="4FE4S"/>
    <property type="match status" value="1"/>
</dbReference>
<dbReference type="Gene3D" id="3.30.70.20">
    <property type="match status" value="2"/>
</dbReference>
<evidence type="ECO:0000313" key="14">
    <source>
        <dbReference type="Proteomes" id="UP000229307"/>
    </source>
</evidence>
<dbReference type="EMBL" id="PFMR01000262">
    <property type="protein sequence ID" value="PIZ15450.1"/>
    <property type="molecule type" value="Genomic_DNA"/>
</dbReference>
<comment type="subunit">
    <text evidence="10">The complex is composed of six subunits: RnfA, RnfB, RnfC, RnfD, RnfE and RnfG.</text>
</comment>
<evidence type="ECO:0000256" key="2">
    <source>
        <dbReference type="ARBA" id="ARBA00022485"/>
    </source>
</evidence>